<dbReference type="SUPFAM" id="SSF52540">
    <property type="entry name" value="P-loop containing nucleoside triphosphate hydrolases"/>
    <property type="match status" value="1"/>
</dbReference>
<dbReference type="InterPro" id="IPR050079">
    <property type="entry name" value="DEAD_box_RNA_helicase"/>
</dbReference>
<protein>
    <submittedName>
        <fullName evidence="8">DEAD/DEAH box helicase</fullName>
    </submittedName>
</protein>
<dbReference type="AlphaFoldDB" id="A0A9D1LGW2"/>
<evidence type="ECO:0000313" key="9">
    <source>
        <dbReference type="Proteomes" id="UP000824076"/>
    </source>
</evidence>
<feature type="domain" description="Helicase C-terminal" evidence="7">
    <location>
        <begin position="219"/>
        <end position="367"/>
    </location>
</feature>
<organism evidence="8 9">
    <name type="scientific">Candidatus Limisoma intestinavium</name>
    <dbReference type="NCBI Taxonomy" id="2840856"/>
    <lineage>
        <taxon>Bacteria</taxon>
        <taxon>Pseudomonadati</taxon>
        <taxon>Bacteroidota</taxon>
        <taxon>Bacteroidia</taxon>
        <taxon>Bacteroidales</taxon>
        <taxon>Candidatus Limisoma</taxon>
    </lineage>
</organism>
<dbReference type="InterPro" id="IPR014001">
    <property type="entry name" value="Helicase_ATP-bd"/>
</dbReference>
<dbReference type="EMBL" id="DVMS01000026">
    <property type="protein sequence ID" value="HIU38232.1"/>
    <property type="molecule type" value="Genomic_DNA"/>
</dbReference>
<dbReference type="Gene3D" id="3.40.50.300">
    <property type="entry name" value="P-loop containing nucleotide triphosphate hydrolases"/>
    <property type="match status" value="2"/>
</dbReference>
<dbReference type="CDD" id="cd18787">
    <property type="entry name" value="SF2_C_DEAD"/>
    <property type="match status" value="1"/>
</dbReference>
<proteinExistence type="inferred from homology"/>
<dbReference type="InterPro" id="IPR011545">
    <property type="entry name" value="DEAD/DEAH_box_helicase_dom"/>
</dbReference>
<evidence type="ECO:0000256" key="4">
    <source>
        <dbReference type="ARBA" id="ARBA00022840"/>
    </source>
</evidence>
<dbReference type="Pfam" id="PF00270">
    <property type="entry name" value="DEAD"/>
    <property type="match status" value="1"/>
</dbReference>
<dbReference type="Gene3D" id="3.30.70.330">
    <property type="match status" value="1"/>
</dbReference>
<evidence type="ECO:0000259" key="6">
    <source>
        <dbReference type="PROSITE" id="PS51192"/>
    </source>
</evidence>
<dbReference type="Proteomes" id="UP000824076">
    <property type="component" value="Unassembled WGS sequence"/>
</dbReference>
<comment type="similarity">
    <text evidence="5">Belongs to the DEAD box helicase family.</text>
</comment>
<dbReference type="InterPro" id="IPR012677">
    <property type="entry name" value="Nucleotide-bd_a/b_plait_sf"/>
</dbReference>
<dbReference type="InterPro" id="IPR005580">
    <property type="entry name" value="DbpA/CsdA_RNA-bd_dom"/>
</dbReference>
<dbReference type="PROSITE" id="PS51194">
    <property type="entry name" value="HELICASE_CTER"/>
    <property type="match status" value="1"/>
</dbReference>
<sequence>MKESIILQNISQKLGISEINAMQKQMLEQANKKNLILLAPTGSGKTLAFAATLLKTIKPHNDSVQAVIVTPSRELAIQTSKVLQAIATGYKTTCCYGGHRFEDEKKSLSIAPDIVVGTPGRLLDHLQRGTIEFQRTSTLILDEFDKSLELGFLDEMRKILRRMPSLSRRILTSATDIEEIPPFIGLQNAQTIDFRDYNPVKERIEIHIVRSEEKDKLQCLTKLLNRLGDEKTIAFVNYRDAAERVYEHITSKGFHAGVYHGKLEQHERETAIALLNNGTFRTLICTDLGARGLDIDNVANIVHYHLPVSEEAYIHRNGRTARIDRSGKIYIIAGPDEHIPEYIKYDSELHLDNAASENTGVEIASLILSAGKKEKISRADILGFLVAKGGITAEKVGKIDIFDHYSIVAVPALESNGILQRIGKEKIKNKRVRFSLVRSPFRK</sequence>
<dbReference type="Pfam" id="PF00271">
    <property type="entry name" value="Helicase_C"/>
    <property type="match status" value="1"/>
</dbReference>
<dbReference type="GO" id="GO:0005524">
    <property type="term" value="F:ATP binding"/>
    <property type="evidence" value="ECO:0007669"/>
    <property type="project" value="UniProtKB-KW"/>
</dbReference>
<evidence type="ECO:0000259" key="7">
    <source>
        <dbReference type="PROSITE" id="PS51194"/>
    </source>
</evidence>
<keyword evidence="2" id="KW-0378">Hydrolase</keyword>
<accession>A0A9D1LGW2</accession>
<dbReference type="SMART" id="SM00490">
    <property type="entry name" value="HELICc"/>
    <property type="match status" value="1"/>
</dbReference>
<dbReference type="CDD" id="cd12252">
    <property type="entry name" value="RRM_DbpA"/>
    <property type="match status" value="1"/>
</dbReference>
<reference evidence="8" key="1">
    <citation type="submission" date="2020-10" db="EMBL/GenBank/DDBJ databases">
        <authorList>
            <person name="Gilroy R."/>
        </authorList>
    </citation>
    <scope>NUCLEOTIDE SEQUENCE</scope>
    <source>
        <strain evidence="8">17073</strain>
    </source>
</reference>
<keyword evidence="1" id="KW-0547">Nucleotide-binding</keyword>
<dbReference type="GO" id="GO:0003676">
    <property type="term" value="F:nucleic acid binding"/>
    <property type="evidence" value="ECO:0007669"/>
    <property type="project" value="InterPro"/>
</dbReference>
<evidence type="ECO:0000256" key="1">
    <source>
        <dbReference type="ARBA" id="ARBA00022741"/>
    </source>
</evidence>
<keyword evidence="4" id="KW-0067">ATP-binding</keyword>
<dbReference type="InterPro" id="IPR044742">
    <property type="entry name" value="DEAD/DEAH_RhlB"/>
</dbReference>
<reference evidence="8" key="2">
    <citation type="journal article" date="2021" name="PeerJ">
        <title>Extensive microbial diversity within the chicken gut microbiome revealed by metagenomics and culture.</title>
        <authorList>
            <person name="Gilroy R."/>
            <person name="Ravi A."/>
            <person name="Getino M."/>
            <person name="Pursley I."/>
            <person name="Horton D.L."/>
            <person name="Alikhan N.F."/>
            <person name="Baker D."/>
            <person name="Gharbi K."/>
            <person name="Hall N."/>
            <person name="Watson M."/>
            <person name="Adriaenssens E.M."/>
            <person name="Foster-Nyarko E."/>
            <person name="Jarju S."/>
            <person name="Secka A."/>
            <person name="Antonio M."/>
            <person name="Oren A."/>
            <person name="Chaudhuri R.R."/>
            <person name="La Ragione R."/>
            <person name="Hildebrand F."/>
            <person name="Pallen M.J."/>
        </authorList>
    </citation>
    <scope>NUCLEOTIDE SEQUENCE</scope>
    <source>
        <strain evidence="8">17073</strain>
    </source>
</reference>
<comment type="caution">
    <text evidence="8">The sequence shown here is derived from an EMBL/GenBank/DDBJ whole genome shotgun (WGS) entry which is preliminary data.</text>
</comment>
<dbReference type="PANTHER" id="PTHR47959">
    <property type="entry name" value="ATP-DEPENDENT RNA HELICASE RHLE-RELATED"/>
    <property type="match status" value="1"/>
</dbReference>
<dbReference type="GO" id="GO:0016787">
    <property type="term" value="F:hydrolase activity"/>
    <property type="evidence" value="ECO:0007669"/>
    <property type="project" value="UniProtKB-KW"/>
</dbReference>
<dbReference type="SMART" id="SM00487">
    <property type="entry name" value="DEXDc"/>
    <property type="match status" value="1"/>
</dbReference>
<dbReference type="GO" id="GO:0003724">
    <property type="term" value="F:RNA helicase activity"/>
    <property type="evidence" value="ECO:0007669"/>
    <property type="project" value="TreeGrafter"/>
</dbReference>
<dbReference type="GO" id="GO:0005829">
    <property type="term" value="C:cytosol"/>
    <property type="evidence" value="ECO:0007669"/>
    <property type="project" value="TreeGrafter"/>
</dbReference>
<feature type="domain" description="Helicase ATP-binding" evidence="6">
    <location>
        <begin position="26"/>
        <end position="194"/>
    </location>
</feature>
<evidence type="ECO:0000313" key="8">
    <source>
        <dbReference type="EMBL" id="HIU38232.1"/>
    </source>
</evidence>
<evidence type="ECO:0000256" key="5">
    <source>
        <dbReference type="ARBA" id="ARBA00038437"/>
    </source>
</evidence>
<keyword evidence="3 8" id="KW-0347">Helicase</keyword>
<evidence type="ECO:0000256" key="2">
    <source>
        <dbReference type="ARBA" id="ARBA00022801"/>
    </source>
</evidence>
<dbReference type="PROSITE" id="PS51192">
    <property type="entry name" value="HELICASE_ATP_BIND_1"/>
    <property type="match status" value="1"/>
</dbReference>
<dbReference type="PANTHER" id="PTHR47959:SF1">
    <property type="entry name" value="ATP-DEPENDENT RNA HELICASE DBPA"/>
    <property type="match status" value="1"/>
</dbReference>
<evidence type="ECO:0000256" key="3">
    <source>
        <dbReference type="ARBA" id="ARBA00022806"/>
    </source>
</evidence>
<name>A0A9D1LGW2_9BACT</name>
<dbReference type="InterPro" id="IPR027417">
    <property type="entry name" value="P-loop_NTPase"/>
</dbReference>
<dbReference type="Pfam" id="PF03880">
    <property type="entry name" value="DbpA"/>
    <property type="match status" value="1"/>
</dbReference>
<dbReference type="CDD" id="cd00268">
    <property type="entry name" value="DEADc"/>
    <property type="match status" value="1"/>
</dbReference>
<dbReference type="InterPro" id="IPR001650">
    <property type="entry name" value="Helicase_C-like"/>
</dbReference>
<gene>
    <name evidence="8" type="ORF">IAD18_01035</name>
</gene>